<dbReference type="OrthoDB" id="1045822at2759"/>
<sequence>MGKSEELSPLLAAKQLDGEAAGHGDGSEAAAAAPMARSGWTADGLPLAQGSFLGEPVGRAHWDSGLFSCLGRNDDFCSSDLEVCEYNPRADPGLVSLSIAGGFLVDLRKSGPGIGTAVYRTTCDPTIYLV</sequence>
<proteinExistence type="predicted"/>
<dbReference type="Proteomes" id="UP000652761">
    <property type="component" value="Unassembled WGS sequence"/>
</dbReference>
<gene>
    <name evidence="1" type="ORF">Taro_036301</name>
</gene>
<comment type="caution">
    <text evidence="1">The sequence shown here is derived from an EMBL/GenBank/DDBJ whole genome shotgun (WGS) entry which is preliminary data.</text>
</comment>
<reference evidence="1" key="1">
    <citation type="submission" date="2017-07" db="EMBL/GenBank/DDBJ databases">
        <title>Taro Niue Genome Assembly and Annotation.</title>
        <authorList>
            <person name="Atibalentja N."/>
            <person name="Keating K."/>
            <person name="Fields C.J."/>
        </authorList>
    </citation>
    <scope>NUCLEOTIDE SEQUENCE</scope>
    <source>
        <strain evidence="1">Niue_2</strain>
        <tissue evidence="1">Leaf</tissue>
    </source>
</reference>
<organism evidence="1 2">
    <name type="scientific">Colocasia esculenta</name>
    <name type="common">Wild taro</name>
    <name type="synonym">Arum esculentum</name>
    <dbReference type="NCBI Taxonomy" id="4460"/>
    <lineage>
        <taxon>Eukaryota</taxon>
        <taxon>Viridiplantae</taxon>
        <taxon>Streptophyta</taxon>
        <taxon>Embryophyta</taxon>
        <taxon>Tracheophyta</taxon>
        <taxon>Spermatophyta</taxon>
        <taxon>Magnoliopsida</taxon>
        <taxon>Liliopsida</taxon>
        <taxon>Araceae</taxon>
        <taxon>Aroideae</taxon>
        <taxon>Colocasieae</taxon>
        <taxon>Colocasia</taxon>
    </lineage>
</organism>
<dbReference type="EMBL" id="NMUH01003048">
    <property type="protein sequence ID" value="MQM03524.1"/>
    <property type="molecule type" value="Genomic_DNA"/>
</dbReference>
<evidence type="ECO:0000313" key="2">
    <source>
        <dbReference type="Proteomes" id="UP000652761"/>
    </source>
</evidence>
<protein>
    <submittedName>
        <fullName evidence="1">Uncharacterized protein</fullName>
    </submittedName>
</protein>
<evidence type="ECO:0000313" key="1">
    <source>
        <dbReference type="EMBL" id="MQM03524.1"/>
    </source>
</evidence>
<keyword evidence="2" id="KW-1185">Reference proteome</keyword>
<accession>A0A843WHH6</accession>
<dbReference type="AlphaFoldDB" id="A0A843WHH6"/>
<name>A0A843WHH6_COLES</name>